<dbReference type="OrthoDB" id="3058546at2759"/>
<evidence type="ECO:0008006" key="3">
    <source>
        <dbReference type="Google" id="ProtNLM"/>
    </source>
</evidence>
<keyword evidence="2" id="KW-1185">Reference proteome</keyword>
<dbReference type="PANTHER" id="PTHR33099:SF7">
    <property type="entry name" value="MYND-TYPE DOMAIN-CONTAINING PROTEIN"/>
    <property type="match status" value="1"/>
</dbReference>
<name>A0A067PY38_9AGAM</name>
<dbReference type="HOGENOM" id="CLU_559047_0_0_1"/>
<gene>
    <name evidence="1" type="ORF">JAAARDRAFT_206635</name>
</gene>
<dbReference type="AlphaFoldDB" id="A0A067PY38"/>
<reference evidence="2" key="1">
    <citation type="journal article" date="2014" name="Proc. Natl. Acad. Sci. U.S.A.">
        <title>Extensive sampling of basidiomycete genomes demonstrates inadequacy of the white-rot/brown-rot paradigm for wood decay fungi.</title>
        <authorList>
            <person name="Riley R."/>
            <person name="Salamov A.A."/>
            <person name="Brown D.W."/>
            <person name="Nagy L.G."/>
            <person name="Floudas D."/>
            <person name="Held B.W."/>
            <person name="Levasseur A."/>
            <person name="Lombard V."/>
            <person name="Morin E."/>
            <person name="Otillar R."/>
            <person name="Lindquist E.A."/>
            <person name="Sun H."/>
            <person name="LaButti K.M."/>
            <person name="Schmutz J."/>
            <person name="Jabbour D."/>
            <person name="Luo H."/>
            <person name="Baker S.E."/>
            <person name="Pisabarro A.G."/>
            <person name="Walton J.D."/>
            <person name="Blanchette R.A."/>
            <person name="Henrissat B."/>
            <person name="Martin F."/>
            <person name="Cullen D."/>
            <person name="Hibbett D.S."/>
            <person name="Grigoriev I.V."/>
        </authorList>
    </citation>
    <scope>NUCLEOTIDE SEQUENCE [LARGE SCALE GENOMIC DNA]</scope>
    <source>
        <strain evidence="2">MUCL 33604</strain>
    </source>
</reference>
<organism evidence="1 2">
    <name type="scientific">Jaapia argillacea MUCL 33604</name>
    <dbReference type="NCBI Taxonomy" id="933084"/>
    <lineage>
        <taxon>Eukaryota</taxon>
        <taxon>Fungi</taxon>
        <taxon>Dikarya</taxon>
        <taxon>Basidiomycota</taxon>
        <taxon>Agaricomycotina</taxon>
        <taxon>Agaricomycetes</taxon>
        <taxon>Agaricomycetidae</taxon>
        <taxon>Jaapiales</taxon>
        <taxon>Jaapiaceae</taxon>
        <taxon>Jaapia</taxon>
    </lineage>
</organism>
<dbReference type="Proteomes" id="UP000027265">
    <property type="component" value="Unassembled WGS sequence"/>
</dbReference>
<evidence type="ECO:0000313" key="1">
    <source>
        <dbReference type="EMBL" id="KDQ58790.1"/>
    </source>
</evidence>
<proteinExistence type="predicted"/>
<dbReference type="Gene3D" id="2.60.120.620">
    <property type="entry name" value="q2cbj1_9rhob like domain"/>
    <property type="match status" value="1"/>
</dbReference>
<evidence type="ECO:0000313" key="2">
    <source>
        <dbReference type="Proteomes" id="UP000027265"/>
    </source>
</evidence>
<dbReference type="EMBL" id="KL197717">
    <property type="protein sequence ID" value="KDQ58790.1"/>
    <property type="molecule type" value="Genomic_DNA"/>
</dbReference>
<accession>A0A067PY38</accession>
<dbReference type="InParanoid" id="A0A067PY38"/>
<protein>
    <recommendedName>
        <fullName evidence="3">Prolyl 4-hydroxylase alpha subunit Fe(2+) 2OG dioxygenase domain-containing protein</fullName>
    </recommendedName>
</protein>
<sequence length="488" mass="54524">MSSQPQVTIGSRRPLDCSSPLVDYAEQQTGVEAKRGRFEDQVIPITASLLSVPSLRSAIDVRNAIEGIECVQPIGSCPAELKAILKLSDRMNEDEDEEDKGEEDDDFKEVTNVNQNAVKQISPIYRQMFRTHAQGRFDFEFSLTVTQPGCEFNGKLKTGSDCTHLEELFEHAPSSGYGDVVSQETKVDSDVRDAREITADGFSVDTILLEAIQKCWGEHFYPNAVRAEPYKIHLYGPDGHFREHRDTPQKDLVGTFLLGIGDTTGGWGNLQVGEENVRADVGSWCAFYPDVVHSVSRILNGHRGVIAFKMFRTGPNATQDILPPEFRAAFQQAVDKFQAPVGICLDRKYCLGTTQLSGVDGFLLECFRQRVEAGEVTVHVLPIVVKSHAEWISEDDGWDDFSVKVYPFTEFHIDFILGRDDDLKAKNREWLGEVKDVSFYSMDMSQTTVTWSFQKSEGADYTGNEALPFKGDSVYLAYALLVLPKDAT</sequence>
<dbReference type="PANTHER" id="PTHR33099">
    <property type="entry name" value="FE2OG DIOXYGENASE DOMAIN-CONTAINING PROTEIN"/>
    <property type="match status" value="1"/>
</dbReference>